<feature type="domain" description="RING-type" evidence="10">
    <location>
        <begin position="21"/>
        <end position="230"/>
    </location>
</feature>
<sequence length="230" mass="23608">MEARLGTGVTCLGPAAAGPGDEAECTLCFGAVAIGAEGEGVVLYPCGHVLCAGCVMDAMVHFVNASSHRQIKCMGAAGGCTATLAAAHSQIEALAVARPDLDAWSLLAKYTRALVVRELAASARFVWCAGPGCGSGAVIDAGPECESSAPFFMDCAECGAQTCTGCEQHADMHRQPLWRVALQWIGRGGPRGACPMSAASDVESEAWIRANAIACPSCGVALRLPRRGLL</sequence>
<dbReference type="PROSITE" id="PS51873">
    <property type="entry name" value="TRIAD"/>
    <property type="match status" value="1"/>
</dbReference>
<dbReference type="GO" id="GO:0043161">
    <property type="term" value="P:proteasome-mediated ubiquitin-dependent protein catabolic process"/>
    <property type="evidence" value="ECO:0007669"/>
    <property type="project" value="TreeGrafter"/>
</dbReference>
<dbReference type="InterPro" id="IPR051628">
    <property type="entry name" value="LUBAC_E3_Ligases"/>
</dbReference>
<dbReference type="PROSITE" id="PS50089">
    <property type="entry name" value="ZF_RING_2"/>
    <property type="match status" value="1"/>
</dbReference>
<keyword evidence="6" id="KW-0833">Ubl conjugation pathway</keyword>
<dbReference type="GO" id="GO:0008270">
    <property type="term" value="F:zinc ion binding"/>
    <property type="evidence" value="ECO:0007669"/>
    <property type="project" value="UniProtKB-KW"/>
</dbReference>
<dbReference type="Proteomes" id="UP000054408">
    <property type="component" value="Unassembled WGS sequence"/>
</dbReference>
<dbReference type="GO" id="GO:0004842">
    <property type="term" value="F:ubiquitin-protein transferase activity"/>
    <property type="evidence" value="ECO:0007669"/>
    <property type="project" value="TreeGrafter"/>
</dbReference>
<keyword evidence="4" id="KW-0677">Repeat</keyword>
<evidence type="ECO:0000259" key="10">
    <source>
        <dbReference type="PROSITE" id="PS51873"/>
    </source>
</evidence>
<dbReference type="GO" id="GO:0043130">
    <property type="term" value="F:ubiquitin binding"/>
    <property type="evidence" value="ECO:0007669"/>
    <property type="project" value="TreeGrafter"/>
</dbReference>
<dbReference type="InterPro" id="IPR001841">
    <property type="entry name" value="Znf_RING"/>
</dbReference>
<evidence type="ECO:0000313" key="11">
    <source>
        <dbReference type="EMBL" id="KNC52735.1"/>
    </source>
</evidence>
<dbReference type="GeneID" id="25567265"/>
<dbReference type="InterPro" id="IPR013083">
    <property type="entry name" value="Znf_RING/FYVE/PHD"/>
</dbReference>
<dbReference type="Pfam" id="PF01485">
    <property type="entry name" value="IBR"/>
    <property type="match status" value="1"/>
</dbReference>
<evidence type="ECO:0000313" key="12">
    <source>
        <dbReference type="Proteomes" id="UP000054408"/>
    </source>
</evidence>
<dbReference type="GO" id="GO:0097039">
    <property type="term" value="P:protein linear polyubiquitination"/>
    <property type="evidence" value="ECO:0007669"/>
    <property type="project" value="TreeGrafter"/>
</dbReference>
<dbReference type="InterPro" id="IPR002867">
    <property type="entry name" value="IBR_dom"/>
</dbReference>
<evidence type="ECO:0008006" key="13">
    <source>
        <dbReference type="Google" id="ProtNLM"/>
    </source>
</evidence>
<keyword evidence="2" id="KW-0808">Transferase</keyword>
<dbReference type="InterPro" id="IPR044066">
    <property type="entry name" value="TRIAD_supradom"/>
</dbReference>
<evidence type="ECO:0000256" key="7">
    <source>
        <dbReference type="ARBA" id="ARBA00022833"/>
    </source>
</evidence>
<dbReference type="STRING" id="461836.A0A0L0DKJ0"/>
<feature type="domain" description="RING-type" evidence="9">
    <location>
        <begin position="25"/>
        <end position="73"/>
    </location>
</feature>
<dbReference type="PANTHER" id="PTHR22770">
    <property type="entry name" value="UBIQUITIN CONJUGATING ENZYME 7 INTERACTING PROTEIN-RELATED"/>
    <property type="match status" value="1"/>
</dbReference>
<comment type="pathway">
    <text evidence="1">Protein modification; protein ubiquitination.</text>
</comment>
<keyword evidence="7" id="KW-0862">Zinc</keyword>
<reference evidence="11 12" key="1">
    <citation type="submission" date="2010-05" db="EMBL/GenBank/DDBJ databases">
        <title>The Genome Sequence of Thecamonas trahens ATCC 50062.</title>
        <authorList>
            <consortium name="The Broad Institute Genome Sequencing Platform"/>
            <person name="Russ C."/>
            <person name="Cuomo C."/>
            <person name="Shea T."/>
            <person name="Young S.K."/>
            <person name="Zeng Q."/>
            <person name="Koehrsen M."/>
            <person name="Haas B."/>
            <person name="Borodovsky M."/>
            <person name="Guigo R."/>
            <person name="Alvarado L."/>
            <person name="Berlin A."/>
            <person name="Bochicchio J."/>
            <person name="Borenstein D."/>
            <person name="Chapman S."/>
            <person name="Chen Z."/>
            <person name="Freedman E."/>
            <person name="Gellesch M."/>
            <person name="Goldberg J."/>
            <person name="Griggs A."/>
            <person name="Gujja S."/>
            <person name="Heilman E."/>
            <person name="Heiman D."/>
            <person name="Hepburn T."/>
            <person name="Howarth C."/>
            <person name="Jen D."/>
            <person name="Larson L."/>
            <person name="Mehta T."/>
            <person name="Park D."/>
            <person name="Pearson M."/>
            <person name="Roberts A."/>
            <person name="Saif S."/>
            <person name="Shenoy N."/>
            <person name="Sisk P."/>
            <person name="Stolte C."/>
            <person name="Sykes S."/>
            <person name="Thomson T."/>
            <person name="Walk T."/>
            <person name="White J."/>
            <person name="Yandava C."/>
            <person name="Burger G."/>
            <person name="Gray M.W."/>
            <person name="Holland P.W.H."/>
            <person name="King N."/>
            <person name="Lang F.B.F."/>
            <person name="Roger A.J."/>
            <person name="Ruiz-Trillo I."/>
            <person name="Lander E."/>
            <person name="Nusbaum C."/>
        </authorList>
    </citation>
    <scope>NUCLEOTIDE SEQUENCE [LARGE SCALE GENOMIC DNA]</scope>
    <source>
        <strain evidence="11 12">ATCC 50062</strain>
    </source>
</reference>
<dbReference type="PANTHER" id="PTHR22770:SF13">
    <property type="entry name" value="RING-TYPE DOMAIN-CONTAINING PROTEIN"/>
    <property type="match status" value="1"/>
</dbReference>
<protein>
    <recommendedName>
        <fullName evidence="13">RING-type domain-containing protein</fullName>
    </recommendedName>
</protein>
<proteinExistence type="predicted"/>
<evidence type="ECO:0000256" key="6">
    <source>
        <dbReference type="ARBA" id="ARBA00022786"/>
    </source>
</evidence>
<evidence type="ECO:0000256" key="1">
    <source>
        <dbReference type="ARBA" id="ARBA00004906"/>
    </source>
</evidence>
<dbReference type="SUPFAM" id="SSF57850">
    <property type="entry name" value="RING/U-box"/>
    <property type="match status" value="2"/>
</dbReference>
<keyword evidence="12" id="KW-1185">Reference proteome</keyword>
<evidence type="ECO:0000256" key="5">
    <source>
        <dbReference type="ARBA" id="ARBA00022771"/>
    </source>
</evidence>
<organism evidence="11 12">
    <name type="scientific">Thecamonas trahens ATCC 50062</name>
    <dbReference type="NCBI Taxonomy" id="461836"/>
    <lineage>
        <taxon>Eukaryota</taxon>
        <taxon>Apusozoa</taxon>
        <taxon>Apusomonadida</taxon>
        <taxon>Apusomonadidae</taxon>
        <taxon>Thecamonas</taxon>
    </lineage>
</organism>
<gene>
    <name evidence="11" type="ORF">AMSG_08613</name>
</gene>
<name>A0A0L0DKJ0_THETB</name>
<evidence type="ECO:0000256" key="3">
    <source>
        <dbReference type="ARBA" id="ARBA00022723"/>
    </source>
</evidence>
<keyword evidence="3" id="KW-0479">Metal-binding</keyword>
<keyword evidence="5 8" id="KW-0863">Zinc-finger</keyword>
<evidence type="ECO:0000259" key="9">
    <source>
        <dbReference type="PROSITE" id="PS50089"/>
    </source>
</evidence>
<dbReference type="GO" id="GO:0000151">
    <property type="term" value="C:ubiquitin ligase complex"/>
    <property type="evidence" value="ECO:0007669"/>
    <property type="project" value="TreeGrafter"/>
</dbReference>
<dbReference type="InterPro" id="IPR017907">
    <property type="entry name" value="Znf_RING_CS"/>
</dbReference>
<evidence type="ECO:0000256" key="4">
    <source>
        <dbReference type="ARBA" id="ARBA00022737"/>
    </source>
</evidence>
<accession>A0A0L0DKJ0</accession>
<dbReference type="RefSeq" id="XP_013755049.1">
    <property type="nucleotide sequence ID" value="XM_013899595.1"/>
</dbReference>
<dbReference type="AlphaFoldDB" id="A0A0L0DKJ0"/>
<dbReference type="PROSITE" id="PS00518">
    <property type="entry name" value="ZF_RING_1"/>
    <property type="match status" value="1"/>
</dbReference>
<evidence type="ECO:0000256" key="2">
    <source>
        <dbReference type="ARBA" id="ARBA00022679"/>
    </source>
</evidence>
<evidence type="ECO:0000256" key="8">
    <source>
        <dbReference type="PROSITE-ProRule" id="PRU00175"/>
    </source>
</evidence>
<dbReference type="EMBL" id="GL349475">
    <property type="protein sequence ID" value="KNC52735.1"/>
    <property type="molecule type" value="Genomic_DNA"/>
</dbReference>
<dbReference type="Gene3D" id="3.30.40.10">
    <property type="entry name" value="Zinc/RING finger domain, C3HC4 (zinc finger)"/>
    <property type="match status" value="1"/>
</dbReference>